<dbReference type="Pfam" id="PF02230">
    <property type="entry name" value="Abhydrolase_2"/>
    <property type="match status" value="1"/>
</dbReference>
<dbReference type="SUPFAM" id="SSF53474">
    <property type="entry name" value="alpha/beta-Hydrolases"/>
    <property type="match status" value="1"/>
</dbReference>
<dbReference type="InterPro" id="IPR050565">
    <property type="entry name" value="LYPA1-2/EST-like"/>
</dbReference>
<dbReference type="AlphaFoldDB" id="A0A4R1NHN7"/>
<dbReference type="InterPro" id="IPR003140">
    <property type="entry name" value="PLipase/COase/thioEstase"/>
</dbReference>
<dbReference type="Gene3D" id="3.40.50.1820">
    <property type="entry name" value="alpha/beta hydrolase"/>
    <property type="match status" value="1"/>
</dbReference>
<dbReference type="OrthoDB" id="9801763at2"/>
<proteinExistence type="inferred from homology"/>
<evidence type="ECO:0000259" key="3">
    <source>
        <dbReference type="Pfam" id="PF02230"/>
    </source>
</evidence>
<comment type="similarity">
    <text evidence="1">Belongs to the AB hydrolase superfamily. AB hydrolase 2 family.</text>
</comment>
<dbReference type="GO" id="GO:0016787">
    <property type="term" value="F:hydrolase activity"/>
    <property type="evidence" value="ECO:0007669"/>
    <property type="project" value="UniProtKB-KW"/>
</dbReference>
<organism evidence="4 5">
    <name type="scientific">Sodalis ligni</name>
    <dbReference type="NCBI Taxonomy" id="2697027"/>
    <lineage>
        <taxon>Bacteria</taxon>
        <taxon>Pseudomonadati</taxon>
        <taxon>Pseudomonadota</taxon>
        <taxon>Gammaproteobacteria</taxon>
        <taxon>Enterobacterales</taxon>
        <taxon>Bruguierivoracaceae</taxon>
        <taxon>Sodalis</taxon>
    </lineage>
</organism>
<dbReference type="EMBL" id="SJOI01000001">
    <property type="protein sequence ID" value="TCL03670.1"/>
    <property type="molecule type" value="Genomic_DNA"/>
</dbReference>
<dbReference type="PANTHER" id="PTHR10655:SF17">
    <property type="entry name" value="LYSOPHOSPHOLIPASE-LIKE PROTEIN 1"/>
    <property type="match status" value="1"/>
</dbReference>
<evidence type="ECO:0000313" key="5">
    <source>
        <dbReference type="Proteomes" id="UP000294555"/>
    </source>
</evidence>
<keyword evidence="5" id="KW-1185">Reference proteome</keyword>
<protein>
    <submittedName>
        <fullName evidence="4">Phospholipase/carboxylesterase</fullName>
    </submittedName>
</protein>
<evidence type="ECO:0000313" key="4">
    <source>
        <dbReference type="EMBL" id="TCL03670.1"/>
    </source>
</evidence>
<dbReference type="PANTHER" id="PTHR10655">
    <property type="entry name" value="LYSOPHOSPHOLIPASE-RELATED"/>
    <property type="match status" value="1"/>
</dbReference>
<dbReference type="InterPro" id="IPR029058">
    <property type="entry name" value="AB_hydrolase_fold"/>
</dbReference>
<evidence type="ECO:0000256" key="2">
    <source>
        <dbReference type="ARBA" id="ARBA00022801"/>
    </source>
</evidence>
<dbReference type="Proteomes" id="UP000294555">
    <property type="component" value="Unassembled WGS sequence"/>
</dbReference>
<reference evidence="4 5" key="1">
    <citation type="submission" date="2019-02" db="EMBL/GenBank/DDBJ databases">
        <title>Investigation of anaerobic lignin degradation for improved lignocellulosic biofuels.</title>
        <authorList>
            <person name="Deangelis K."/>
        </authorList>
    </citation>
    <scope>NUCLEOTIDE SEQUENCE [LARGE SCALE GENOMIC DNA]</scope>
    <source>
        <strain evidence="4 5">159R</strain>
    </source>
</reference>
<feature type="domain" description="Phospholipase/carboxylesterase/thioesterase" evidence="3">
    <location>
        <begin position="3"/>
        <end position="197"/>
    </location>
</feature>
<comment type="caution">
    <text evidence="4">The sequence shown here is derived from an EMBL/GenBank/DDBJ whole genome shotgun (WGS) entry which is preliminary data.</text>
</comment>
<keyword evidence="2" id="KW-0378">Hydrolase</keyword>
<dbReference type="RefSeq" id="WP_132922517.1">
    <property type="nucleotide sequence ID" value="NZ_SJOI01000001.1"/>
</dbReference>
<name>A0A4R1NHN7_9GAMM</name>
<sequence length="204" mass="21501">MKRSLIIFLHGVGSNGDSLAPLGEVWRHSLPDTLFAAPNAPMPFDMGPGYQWFSVYGVTPENRTQRVLAARLAFDGLIARIMAEQGMAGHPERVVLVGFSQGSIMALDAIASGRWPVAAVVAFSGRLSSPLPLMPAAATPVLLIHGADDQVIPAWETEHAGKALQETGVAATTFILPRVGHEISAEGVALAGQFISRTLAAVAK</sequence>
<gene>
    <name evidence="4" type="ORF">EZJ58_1747</name>
</gene>
<accession>A0A4R1NHN7</accession>
<evidence type="ECO:0000256" key="1">
    <source>
        <dbReference type="ARBA" id="ARBA00006499"/>
    </source>
</evidence>